<evidence type="ECO:0000313" key="2">
    <source>
        <dbReference type="EMBL" id="KAK3169094.1"/>
    </source>
</evidence>
<accession>A0AAD9YZK8</accession>
<keyword evidence="3" id="KW-1185">Reference proteome</keyword>
<dbReference type="AlphaFoldDB" id="A0AAD9YZK8"/>
<proteinExistence type="predicted"/>
<protein>
    <recommendedName>
        <fullName evidence="1">Retrotransposon gag domain-containing protein</fullName>
    </recommendedName>
</protein>
<name>A0AAD9YZK8_9ROSI</name>
<organism evidence="2 3">
    <name type="scientific">Dipteronia sinensis</name>
    <dbReference type="NCBI Taxonomy" id="43782"/>
    <lineage>
        <taxon>Eukaryota</taxon>
        <taxon>Viridiplantae</taxon>
        <taxon>Streptophyta</taxon>
        <taxon>Embryophyta</taxon>
        <taxon>Tracheophyta</taxon>
        <taxon>Spermatophyta</taxon>
        <taxon>Magnoliopsida</taxon>
        <taxon>eudicotyledons</taxon>
        <taxon>Gunneridae</taxon>
        <taxon>Pentapetalae</taxon>
        <taxon>rosids</taxon>
        <taxon>malvids</taxon>
        <taxon>Sapindales</taxon>
        <taxon>Sapindaceae</taxon>
        <taxon>Hippocastanoideae</taxon>
        <taxon>Acereae</taxon>
        <taxon>Dipteronia</taxon>
    </lineage>
</organism>
<dbReference type="EMBL" id="JANJYJ010000991">
    <property type="protein sequence ID" value="KAK3169094.1"/>
    <property type="molecule type" value="Genomic_DNA"/>
</dbReference>
<dbReference type="Proteomes" id="UP001281410">
    <property type="component" value="Unassembled WGS sequence"/>
</dbReference>
<comment type="caution">
    <text evidence="2">The sequence shown here is derived from an EMBL/GenBank/DDBJ whole genome shotgun (WGS) entry which is preliminary data.</text>
</comment>
<evidence type="ECO:0000313" key="3">
    <source>
        <dbReference type="Proteomes" id="UP001281410"/>
    </source>
</evidence>
<reference evidence="2" key="1">
    <citation type="journal article" date="2023" name="Plant J.">
        <title>Genome sequences and population genomics provide insights into the demographic history, inbreeding, and mutation load of two 'living fossil' tree species of Dipteronia.</title>
        <authorList>
            <person name="Feng Y."/>
            <person name="Comes H.P."/>
            <person name="Chen J."/>
            <person name="Zhu S."/>
            <person name="Lu R."/>
            <person name="Zhang X."/>
            <person name="Li P."/>
            <person name="Qiu J."/>
            <person name="Olsen K.M."/>
            <person name="Qiu Y."/>
        </authorList>
    </citation>
    <scope>NUCLEOTIDE SEQUENCE</scope>
    <source>
        <strain evidence="2">NBL</strain>
    </source>
</reference>
<dbReference type="InterPro" id="IPR005162">
    <property type="entry name" value="Retrotrans_gag_dom"/>
</dbReference>
<gene>
    <name evidence="2" type="ORF">Dsin_000044</name>
</gene>
<evidence type="ECO:0000259" key="1">
    <source>
        <dbReference type="Pfam" id="PF03732"/>
    </source>
</evidence>
<dbReference type="PANTHER" id="PTHR33223:SF11">
    <property type="entry name" value="ELEMENT PROTEIN, PUTATIVE-RELATED"/>
    <property type="match status" value="1"/>
</dbReference>
<feature type="domain" description="Retrotransposon gag" evidence="1">
    <location>
        <begin position="45"/>
        <end position="134"/>
    </location>
</feature>
<dbReference type="Pfam" id="PF03732">
    <property type="entry name" value="Retrotrans_gag"/>
    <property type="match status" value="1"/>
</dbReference>
<dbReference type="PANTHER" id="PTHR33223">
    <property type="entry name" value="CCHC-TYPE DOMAIN-CONTAINING PROTEIN"/>
    <property type="match status" value="1"/>
</dbReference>
<sequence length="183" mass="21708">MHYNTLPIFHGQPREDALQFMKEFYHVMTTIPLGGITEDQLWMRCFSYCLNDQAKQWFMALAPRSLTTWVKVERKFIDKYFPSTRIKEIREDIATFQEEEGESFHETWDRFKMLLAQCPHHEFTLSSQVQSFYDRLTGLTQSIVDNAWGGAMRELTAEEVFDKFEMLGQNSQQRSRKEKVKGD</sequence>